<protein>
    <submittedName>
        <fullName evidence="1">Uncharacterized protein</fullName>
    </submittedName>
</protein>
<evidence type="ECO:0000313" key="2">
    <source>
        <dbReference type="Proteomes" id="UP000317856"/>
    </source>
</evidence>
<sequence length="137" mass="16315">MSINLQSFENDIDYITNNFCKFKLLILFVENNNIINIIKKKINVKNNYLSNKEIVRYIQNIKELSNHKIQYLLEFTIQKSIDELEEQYNNKNTLFKSKDYELKPITNINALNITINQTNQMFTNINTLIIIAKQKYS</sequence>
<keyword evidence="2" id="KW-1185">Reference proteome</keyword>
<proteinExistence type="predicted"/>
<organism evidence="1">
    <name type="scientific">Chrysochromulina parva virus BQ2</name>
    <dbReference type="NCBI Taxonomy" id="3070831"/>
    <lineage>
        <taxon>Viruses</taxon>
        <taxon>Varidnaviria</taxon>
        <taxon>Bamfordvirae</taxon>
        <taxon>Nucleocytoviricota</taxon>
        <taxon>Megaviricetes</taxon>
        <taxon>Imitervirales</taxon>
        <taxon>Mesomimiviridae</taxon>
        <taxon>Tethysvirus</taxon>
        <taxon>Tethysvirus ontarioense</taxon>
    </lineage>
</organism>
<dbReference type="Proteomes" id="UP000317856">
    <property type="component" value="Segment"/>
</dbReference>
<accession>A0A4Y6GS46</accession>
<evidence type="ECO:0000313" key="1">
    <source>
        <dbReference type="EMBL" id="QDF45934.1"/>
    </source>
</evidence>
<dbReference type="EMBL" id="MH918795">
    <property type="protein sequence ID" value="QDF45934.1"/>
    <property type="molecule type" value="Genomic_DNA"/>
</dbReference>
<name>A0A4Y6GS46_9VIRU</name>
<reference evidence="1" key="1">
    <citation type="journal article" date="2019" name="Front. Microbiol.">
        <title>Genome and Environmental Activity of a Chrysochromulina parva Virus and Its Virophages.</title>
        <authorList>
            <person name="Stough J.M.A."/>
            <person name="Yutin N."/>
            <person name="Chaban Y.V."/>
            <person name="Moniruzzaman M."/>
            <person name="Gann E.R."/>
            <person name="Pound H.L."/>
            <person name="Steffen M.M."/>
            <person name="Black J.N."/>
            <person name="Koonin E.V."/>
            <person name="Wilhelm S.W."/>
            <person name="Short S.M."/>
        </authorList>
    </citation>
    <scope>NUCLEOTIDE SEQUENCE [LARGE SCALE GENOMIC DNA]</scope>
    <source>
        <strain evidence="1">BQ2</strain>
    </source>
</reference>